<keyword evidence="3 7" id="KW-0694">RNA-binding</keyword>
<dbReference type="RefSeq" id="WP_213348106.1">
    <property type="nucleotide sequence ID" value="NZ_JAEDAM010000003.1"/>
</dbReference>
<keyword evidence="9" id="KW-1185">Reference proteome</keyword>
<proteinExistence type="inferred from homology"/>
<evidence type="ECO:0000256" key="4">
    <source>
        <dbReference type="ARBA" id="ARBA00022980"/>
    </source>
</evidence>
<evidence type="ECO:0000256" key="5">
    <source>
        <dbReference type="ARBA" id="ARBA00023274"/>
    </source>
</evidence>
<keyword evidence="5 7" id="KW-0687">Ribonucleoprotein</keyword>
<evidence type="ECO:0000256" key="7">
    <source>
        <dbReference type="HAMAP-Rule" id="MF_00500"/>
    </source>
</evidence>
<keyword evidence="2 7" id="KW-0699">rRNA-binding</keyword>
<reference evidence="8 9" key="1">
    <citation type="journal article" date="2021" name="Nat. Commun.">
        <title>Reductive evolution and unique predatory mode in the CPR bacterium Vampirococcus lugosii.</title>
        <authorList>
            <person name="Moreira D."/>
            <person name="Zivanovic Y."/>
            <person name="Lopez-Archilla A.I."/>
            <person name="Iniesto M."/>
            <person name="Lopez-Garcia P."/>
        </authorList>
    </citation>
    <scope>NUCLEOTIDE SEQUENCE [LARGE SCALE GENOMIC DNA]</scope>
    <source>
        <strain evidence="8">Chiprana</strain>
    </source>
</reference>
<dbReference type="Proteomes" id="UP000680365">
    <property type="component" value="Unassembled WGS sequence"/>
</dbReference>
<accession>A0ABS5QJT2</accession>
<keyword evidence="4 7" id="KW-0689">Ribosomal protein</keyword>
<dbReference type="SUPFAM" id="SSF46992">
    <property type="entry name" value="Ribosomal protein S20"/>
    <property type="match status" value="1"/>
</dbReference>
<dbReference type="PANTHER" id="PTHR33398:SF1">
    <property type="entry name" value="SMALL RIBOSOMAL SUBUNIT PROTEIN BS20C"/>
    <property type="match status" value="1"/>
</dbReference>
<comment type="caution">
    <text evidence="8">The sequence shown here is derived from an EMBL/GenBank/DDBJ whole genome shotgun (WGS) entry which is preliminary data.</text>
</comment>
<dbReference type="InterPro" id="IPR002583">
    <property type="entry name" value="Ribosomal_bS20"/>
</dbReference>
<protein>
    <recommendedName>
        <fullName evidence="6 7">Small ribosomal subunit protein bS20</fullName>
    </recommendedName>
</protein>
<comment type="function">
    <text evidence="7">Binds directly to 16S ribosomal RNA.</text>
</comment>
<evidence type="ECO:0000313" key="8">
    <source>
        <dbReference type="EMBL" id="MBS8121520.1"/>
    </source>
</evidence>
<comment type="similarity">
    <text evidence="1 7">Belongs to the bacterial ribosomal protein bS20 family.</text>
</comment>
<evidence type="ECO:0000256" key="3">
    <source>
        <dbReference type="ARBA" id="ARBA00022884"/>
    </source>
</evidence>
<dbReference type="InterPro" id="IPR036510">
    <property type="entry name" value="Ribosomal_bS20_sf"/>
</dbReference>
<dbReference type="Gene3D" id="1.20.58.110">
    <property type="entry name" value="Ribosomal protein S20"/>
    <property type="match status" value="1"/>
</dbReference>
<evidence type="ECO:0000256" key="2">
    <source>
        <dbReference type="ARBA" id="ARBA00022730"/>
    </source>
</evidence>
<name>A0ABS5QJT2_9BACT</name>
<sequence>MAITKSAKKAVKRSEKMRARNLVFKLEMKSSIKKLKKAVSESSGEFDLLLKKAYSSIDRAARRNIIHKNNASRKKSNLSKLVNKSI</sequence>
<dbReference type="HAMAP" id="MF_00500">
    <property type="entry name" value="Ribosomal_bS20"/>
    <property type="match status" value="1"/>
</dbReference>
<gene>
    <name evidence="7" type="primary">rpsT</name>
    <name evidence="8" type="ORF">VAMP_6n14</name>
</gene>
<dbReference type="Pfam" id="PF01649">
    <property type="entry name" value="Ribosomal_S20p"/>
    <property type="match status" value="1"/>
</dbReference>
<organism evidence="8 9">
    <name type="scientific">Candidatus Vampirococcus lugosii</name>
    <dbReference type="NCBI Taxonomy" id="2789015"/>
    <lineage>
        <taxon>Bacteria</taxon>
        <taxon>Candidatus Absconditibacteriota</taxon>
        <taxon>Vampirococcus</taxon>
    </lineage>
</organism>
<evidence type="ECO:0000313" key="9">
    <source>
        <dbReference type="Proteomes" id="UP000680365"/>
    </source>
</evidence>
<evidence type="ECO:0000256" key="6">
    <source>
        <dbReference type="ARBA" id="ARBA00035136"/>
    </source>
</evidence>
<dbReference type="PANTHER" id="PTHR33398">
    <property type="entry name" value="30S RIBOSOMAL PROTEIN S20"/>
    <property type="match status" value="1"/>
</dbReference>
<evidence type="ECO:0000256" key="1">
    <source>
        <dbReference type="ARBA" id="ARBA00007634"/>
    </source>
</evidence>
<dbReference type="EMBL" id="JAEDAM010000003">
    <property type="protein sequence ID" value="MBS8121520.1"/>
    <property type="molecule type" value="Genomic_DNA"/>
</dbReference>
<dbReference type="NCBIfam" id="TIGR00029">
    <property type="entry name" value="S20"/>
    <property type="match status" value="1"/>
</dbReference>
<dbReference type="GO" id="GO:0005840">
    <property type="term" value="C:ribosome"/>
    <property type="evidence" value="ECO:0007669"/>
    <property type="project" value="UniProtKB-KW"/>
</dbReference>